<dbReference type="Pfam" id="PF00532">
    <property type="entry name" value="Peripla_BP_1"/>
    <property type="match status" value="1"/>
</dbReference>
<gene>
    <name evidence="5" type="ORF">FHG85_06175</name>
</gene>
<evidence type="ECO:0000313" key="6">
    <source>
        <dbReference type="Proteomes" id="UP000500961"/>
    </source>
</evidence>
<evidence type="ECO:0000256" key="3">
    <source>
        <dbReference type="ARBA" id="ARBA00023163"/>
    </source>
</evidence>
<evidence type="ECO:0000256" key="2">
    <source>
        <dbReference type="ARBA" id="ARBA00023125"/>
    </source>
</evidence>
<dbReference type="RefSeq" id="WP_173074033.1">
    <property type="nucleotide sequence ID" value="NZ_CP041345.1"/>
</dbReference>
<dbReference type="SMART" id="SM00354">
    <property type="entry name" value="HTH_LACI"/>
    <property type="match status" value="1"/>
</dbReference>
<keyword evidence="2" id="KW-0238">DNA-binding</keyword>
<keyword evidence="3" id="KW-0804">Transcription</keyword>
<dbReference type="InterPro" id="IPR010982">
    <property type="entry name" value="Lambda_DNA-bd_dom_sf"/>
</dbReference>
<keyword evidence="1" id="KW-0805">Transcription regulation</keyword>
<dbReference type="InterPro" id="IPR028082">
    <property type="entry name" value="Peripla_BP_I"/>
</dbReference>
<name>A0A7D4BZV9_9BACT</name>
<evidence type="ECO:0000259" key="4">
    <source>
        <dbReference type="PROSITE" id="PS50932"/>
    </source>
</evidence>
<dbReference type="InterPro" id="IPR001761">
    <property type="entry name" value="Peripla_BP/Lac1_sug-bd_dom"/>
</dbReference>
<evidence type="ECO:0000256" key="1">
    <source>
        <dbReference type="ARBA" id="ARBA00023015"/>
    </source>
</evidence>
<dbReference type="PROSITE" id="PS50932">
    <property type="entry name" value="HTH_LACI_2"/>
    <property type="match status" value="1"/>
</dbReference>
<dbReference type="SUPFAM" id="SSF53822">
    <property type="entry name" value="Periplasmic binding protein-like I"/>
    <property type="match status" value="1"/>
</dbReference>
<evidence type="ECO:0000313" key="5">
    <source>
        <dbReference type="EMBL" id="QKG79864.1"/>
    </source>
</evidence>
<feature type="domain" description="HTH lacI-type" evidence="4">
    <location>
        <begin position="6"/>
        <end position="60"/>
    </location>
</feature>
<dbReference type="PANTHER" id="PTHR30146">
    <property type="entry name" value="LACI-RELATED TRANSCRIPTIONAL REPRESSOR"/>
    <property type="match status" value="1"/>
</dbReference>
<dbReference type="Gene3D" id="3.40.50.2300">
    <property type="match status" value="2"/>
</dbReference>
<dbReference type="InterPro" id="IPR000843">
    <property type="entry name" value="HTH_LacI"/>
</dbReference>
<dbReference type="CDD" id="cd01392">
    <property type="entry name" value="HTH_LacI"/>
    <property type="match status" value="1"/>
</dbReference>
<dbReference type="SUPFAM" id="SSF47413">
    <property type="entry name" value="lambda repressor-like DNA-binding domains"/>
    <property type="match status" value="1"/>
</dbReference>
<accession>A0A7D4BZV9</accession>
<protein>
    <submittedName>
        <fullName evidence="5">LacI family transcriptional regulator</fullName>
    </submittedName>
</protein>
<dbReference type="GO" id="GO:0000976">
    <property type="term" value="F:transcription cis-regulatory region binding"/>
    <property type="evidence" value="ECO:0007669"/>
    <property type="project" value="TreeGrafter"/>
</dbReference>
<dbReference type="CDD" id="cd06267">
    <property type="entry name" value="PBP1_LacI_sugar_binding-like"/>
    <property type="match status" value="1"/>
</dbReference>
<dbReference type="KEGG" id="ttz:FHG85_06175"/>
<keyword evidence="6" id="KW-1185">Reference proteome</keyword>
<dbReference type="GO" id="GO:0003700">
    <property type="term" value="F:DNA-binding transcription factor activity"/>
    <property type="evidence" value="ECO:0007669"/>
    <property type="project" value="TreeGrafter"/>
</dbReference>
<dbReference type="EMBL" id="CP041345">
    <property type="protein sequence ID" value="QKG79864.1"/>
    <property type="molecule type" value="Genomic_DNA"/>
</dbReference>
<dbReference type="AlphaFoldDB" id="A0A7D4BZV9"/>
<dbReference type="Proteomes" id="UP000500961">
    <property type="component" value="Chromosome"/>
</dbReference>
<sequence>MKSSQVTIKDIARELGISPSTVSRALKDHPDISQETKRLVNELAKKYNYKPNAIALSLRNQRSNVIGVVIPEIVHYFFSSVISGIEEVANANGYSVMISQSNEDFNREVAACETFLNGIIDGVLISVSKETNDYTHFHRFEEEGIPIVFFDRAVDEIQADRVIIDDFDGAYQATEHLIVQGRRKIVHFAGPQNRLIGQNRLNGYLKAMRDNGVVIDERLIIPCDTFQSALVETQKLIESGLKFDSIFTVNDFTAAGALKILLRNGYKVPDDIAVVGFGDDQTSLMVEPTLTTVNQPGFEMGKKAMEQLIRRITQTKPEPPVTELLKTQLIVRESSRS</sequence>
<proteinExistence type="predicted"/>
<organism evidence="5 6">
    <name type="scientific">Tenuifilum thalassicum</name>
    <dbReference type="NCBI Taxonomy" id="2590900"/>
    <lineage>
        <taxon>Bacteria</taxon>
        <taxon>Pseudomonadati</taxon>
        <taxon>Bacteroidota</taxon>
        <taxon>Bacteroidia</taxon>
        <taxon>Bacteroidales</taxon>
        <taxon>Tenuifilaceae</taxon>
        <taxon>Tenuifilum</taxon>
    </lineage>
</organism>
<dbReference type="Pfam" id="PF00356">
    <property type="entry name" value="LacI"/>
    <property type="match status" value="1"/>
</dbReference>
<dbReference type="PANTHER" id="PTHR30146:SF109">
    <property type="entry name" value="HTH-TYPE TRANSCRIPTIONAL REGULATOR GALS"/>
    <property type="match status" value="1"/>
</dbReference>
<dbReference type="Gene3D" id="1.10.260.40">
    <property type="entry name" value="lambda repressor-like DNA-binding domains"/>
    <property type="match status" value="1"/>
</dbReference>
<reference evidence="5 6" key="1">
    <citation type="submission" date="2019-07" db="EMBL/GenBank/DDBJ databases">
        <title>Thalassofilum flectens gen. nov., sp. nov., a novel moderate thermophilic anaerobe from a shallow sea hot spring in Kunashir Island (Russia), representing a new family in the order Bacteroidales, and proposal of Thalassofilacea fam. nov.</title>
        <authorList>
            <person name="Kochetkova T.V."/>
            <person name="Podosokorskaya O.A."/>
            <person name="Novikov A."/>
            <person name="Elcheninov A.G."/>
            <person name="Toshchakov S.V."/>
            <person name="Kublanov I.V."/>
        </authorList>
    </citation>
    <scope>NUCLEOTIDE SEQUENCE [LARGE SCALE GENOMIC DNA]</scope>
    <source>
        <strain evidence="5 6">38-H</strain>
    </source>
</reference>